<keyword evidence="5" id="KW-0722">Serine protease inhibitor</keyword>
<name>A0A101TXE5_9ACTN</name>
<keyword evidence="7" id="KW-0732">Signal</keyword>
<evidence type="ECO:0000256" key="2">
    <source>
        <dbReference type="ARBA" id="ARBA00010472"/>
    </source>
</evidence>
<keyword evidence="10" id="KW-1185">Reference proteome</keyword>
<evidence type="ECO:0000256" key="5">
    <source>
        <dbReference type="ARBA" id="ARBA00022900"/>
    </source>
</evidence>
<keyword evidence="6" id="KW-1015">Disulfide bond</keyword>
<evidence type="ECO:0000256" key="6">
    <source>
        <dbReference type="ARBA" id="ARBA00023157"/>
    </source>
</evidence>
<feature type="domain" description="Subtilisin inhibitor" evidence="8">
    <location>
        <begin position="60"/>
        <end position="138"/>
    </location>
</feature>
<gene>
    <name evidence="9" type="ORF">AQJ67_23660</name>
</gene>
<dbReference type="PROSITE" id="PS51318">
    <property type="entry name" value="TAT"/>
    <property type="match status" value="1"/>
</dbReference>
<dbReference type="EMBL" id="LMWY01000028">
    <property type="protein sequence ID" value="KUO00312.1"/>
    <property type="molecule type" value="Genomic_DNA"/>
</dbReference>
<evidence type="ECO:0000256" key="1">
    <source>
        <dbReference type="ARBA" id="ARBA00004613"/>
    </source>
</evidence>
<dbReference type="AlphaFoldDB" id="A0A101TXE5"/>
<dbReference type="InterPro" id="IPR036819">
    <property type="entry name" value="Subtilisin_inhibitor-like_sf"/>
</dbReference>
<evidence type="ECO:0000256" key="4">
    <source>
        <dbReference type="ARBA" id="ARBA00022690"/>
    </source>
</evidence>
<reference evidence="9 10" key="1">
    <citation type="submission" date="2015-10" db="EMBL/GenBank/DDBJ databases">
        <title>Draft genome sequence of Streptomyces caeruleatus NRRL B-24802, type strain for the species Streptomyces caeruleatus.</title>
        <authorList>
            <person name="Ruckert C."/>
            <person name="Winkler A."/>
            <person name="Kalinowski J."/>
            <person name="Kampfer P."/>
            <person name="Glaeser S."/>
        </authorList>
    </citation>
    <scope>NUCLEOTIDE SEQUENCE [LARGE SCALE GENOMIC DNA]</scope>
    <source>
        <strain evidence="9 10">NRRL B-24802</strain>
    </source>
</reference>
<dbReference type="Pfam" id="PF00720">
    <property type="entry name" value="SSI"/>
    <property type="match status" value="1"/>
</dbReference>
<feature type="signal peptide" evidence="7">
    <location>
        <begin position="1"/>
        <end position="40"/>
    </location>
</feature>
<dbReference type="Proteomes" id="UP000053429">
    <property type="component" value="Unassembled WGS sequence"/>
</dbReference>
<dbReference type="InterPro" id="IPR006311">
    <property type="entry name" value="TAT_signal"/>
</dbReference>
<evidence type="ECO:0000313" key="10">
    <source>
        <dbReference type="Proteomes" id="UP000053429"/>
    </source>
</evidence>
<accession>A0A101TXE5</accession>
<dbReference type="InterPro" id="IPR020054">
    <property type="entry name" value="Prot_inh_SSI_I16_CS"/>
</dbReference>
<dbReference type="STRING" id="661399.AQJ67_23660"/>
<feature type="chain" id="PRO_5038793353" description="Subtilisin inhibitor domain-containing protein" evidence="7">
    <location>
        <begin position="41"/>
        <end position="168"/>
    </location>
</feature>
<proteinExistence type="inferred from homology"/>
<dbReference type="GO" id="GO:0004867">
    <property type="term" value="F:serine-type endopeptidase inhibitor activity"/>
    <property type="evidence" value="ECO:0007669"/>
    <property type="project" value="UniProtKB-KW"/>
</dbReference>
<dbReference type="InterPro" id="IPR023549">
    <property type="entry name" value="Subtilisin_inhibitor"/>
</dbReference>
<protein>
    <recommendedName>
        <fullName evidence="8">Subtilisin inhibitor domain-containing protein</fullName>
    </recommendedName>
</protein>
<dbReference type="GO" id="GO:0005576">
    <property type="term" value="C:extracellular region"/>
    <property type="evidence" value="ECO:0007669"/>
    <property type="project" value="UniProtKB-SubCell"/>
</dbReference>
<keyword evidence="3" id="KW-0964">Secreted</keyword>
<sequence length="168" mass="17245">MLQANRSAAAGRLRRALLVTAGSLAAVGSTALAPAAYAHATPLSLASPSLQDAGRSGDHLTVTVRDAGAGADGTYELSCHPAGGDHPDADGACAALDRGTRWGKDTFAPVPQGSLCTMQYGGAATARVTGIWAGRPVDARFDRGDGCEIARWDRLVPLLPDLRQTGRP</sequence>
<dbReference type="PROSITE" id="PS00999">
    <property type="entry name" value="SSI"/>
    <property type="match status" value="1"/>
</dbReference>
<dbReference type="RefSeq" id="WP_062721095.1">
    <property type="nucleotide sequence ID" value="NZ_KQ948931.1"/>
</dbReference>
<evidence type="ECO:0000256" key="7">
    <source>
        <dbReference type="SAM" id="SignalP"/>
    </source>
</evidence>
<organism evidence="9 10">
    <name type="scientific">Streptomyces caeruleatus</name>
    <dbReference type="NCBI Taxonomy" id="661399"/>
    <lineage>
        <taxon>Bacteria</taxon>
        <taxon>Bacillati</taxon>
        <taxon>Actinomycetota</taxon>
        <taxon>Actinomycetes</taxon>
        <taxon>Kitasatosporales</taxon>
        <taxon>Streptomycetaceae</taxon>
        <taxon>Streptomyces</taxon>
    </lineage>
</organism>
<keyword evidence="4" id="KW-0646">Protease inhibitor</keyword>
<dbReference type="OrthoDB" id="3427327at2"/>
<evidence type="ECO:0000256" key="3">
    <source>
        <dbReference type="ARBA" id="ARBA00022525"/>
    </source>
</evidence>
<evidence type="ECO:0000259" key="8">
    <source>
        <dbReference type="Pfam" id="PF00720"/>
    </source>
</evidence>
<evidence type="ECO:0000313" key="9">
    <source>
        <dbReference type="EMBL" id="KUO00312.1"/>
    </source>
</evidence>
<dbReference type="Gene3D" id="3.30.350.10">
    <property type="entry name" value="Subtilisin inhibitor-like"/>
    <property type="match status" value="1"/>
</dbReference>
<comment type="subcellular location">
    <subcellularLocation>
        <location evidence="1">Secreted</location>
    </subcellularLocation>
</comment>
<comment type="caution">
    <text evidence="9">The sequence shown here is derived from an EMBL/GenBank/DDBJ whole genome shotgun (WGS) entry which is preliminary data.</text>
</comment>
<comment type="similarity">
    <text evidence="2">Belongs to the protease inhibitor I16 (SSI) family.</text>
</comment>
<dbReference type="SUPFAM" id="SSF55399">
    <property type="entry name" value="Subtilisin inhibitor"/>
    <property type="match status" value="1"/>
</dbReference>